<evidence type="ECO:0000259" key="12">
    <source>
        <dbReference type="Pfam" id="PF02852"/>
    </source>
</evidence>
<evidence type="ECO:0000256" key="11">
    <source>
        <dbReference type="RuleBase" id="RU003691"/>
    </source>
</evidence>
<keyword evidence="3 9" id="KW-0274">FAD</keyword>
<feature type="binding site" evidence="9">
    <location>
        <position position="315"/>
    </location>
    <ligand>
        <name>FAD</name>
        <dbReference type="ChEBI" id="CHEBI:57692"/>
    </ligand>
</feature>
<dbReference type="RefSeq" id="WP_317939973.1">
    <property type="nucleotide sequence ID" value="NZ_JAUBDJ010000001.1"/>
</dbReference>
<evidence type="ECO:0000313" key="14">
    <source>
        <dbReference type="EMBL" id="MDW0115403.1"/>
    </source>
</evidence>
<feature type="domain" description="FAD/NAD(P)-binding" evidence="13">
    <location>
        <begin position="11"/>
        <end position="330"/>
    </location>
</feature>
<dbReference type="InterPro" id="IPR023753">
    <property type="entry name" value="FAD/NAD-binding_dom"/>
</dbReference>
<dbReference type="GO" id="GO:0006103">
    <property type="term" value="P:2-oxoglutarate metabolic process"/>
    <property type="evidence" value="ECO:0007669"/>
    <property type="project" value="TreeGrafter"/>
</dbReference>
<organism evidence="14 15">
    <name type="scientific">Sporosarcina thermotolerans</name>
    <dbReference type="NCBI Taxonomy" id="633404"/>
    <lineage>
        <taxon>Bacteria</taxon>
        <taxon>Bacillati</taxon>
        <taxon>Bacillota</taxon>
        <taxon>Bacilli</taxon>
        <taxon>Bacillales</taxon>
        <taxon>Caryophanaceae</taxon>
        <taxon>Sporosarcina</taxon>
    </lineage>
</organism>
<dbReference type="GO" id="GO:0004148">
    <property type="term" value="F:dihydrolipoyl dehydrogenase (NADH) activity"/>
    <property type="evidence" value="ECO:0007669"/>
    <property type="project" value="TreeGrafter"/>
</dbReference>
<dbReference type="Pfam" id="PF07992">
    <property type="entry name" value="Pyr_redox_2"/>
    <property type="match status" value="1"/>
</dbReference>
<keyword evidence="9" id="KW-0547">Nucleotide-binding</keyword>
<dbReference type="Proteomes" id="UP001271648">
    <property type="component" value="Unassembled WGS sequence"/>
</dbReference>
<keyword evidence="7 11" id="KW-0676">Redox-active center</keyword>
<evidence type="ECO:0000256" key="8">
    <source>
        <dbReference type="PIRSR" id="PIRSR000350-2"/>
    </source>
</evidence>
<dbReference type="Pfam" id="PF02852">
    <property type="entry name" value="Pyr_redox_dim"/>
    <property type="match status" value="1"/>
</dbReference>
<comment type="cofactor">
    <cofactor evidence="9">
        <name>FAD</name>
        <dbReference type="ChEBI" id="CHEBI:57692"/>
    </cofactor>
    <text evidence="9">Binds 1 FAD per subunit.</text>
</comment>
<evidence type="ECO:0000256" key="7">
    <source>
        <dbReference type="ARBA" id="ARBA00023284"/>
    </source>
</evidence>
<evidence type="ECO:0000256" key="9">
    <source>
        <dbReference type="PIRSR" id="PIRSR000350-3"/>
    </source>
</evidence>
<dbReference type="EMBL" id="JAUBDJ010000001">
    <property type="protein sequence ID" value="MDW0115403.1"/>
    <property type="molecule type" value="Genomic_DNA"/>
</dbReference>
<dbReference type="PRINTS" id="PR00411">
    <property type="entry name" value="PNDRDTASEI"/>
</dbReference>
<dbReference type="PANTHER" id="PTHR22912">
    <property type="entry name" value="DISULFIDE OXIDOREDUCTASE"/>
    <property type="match status" value="1"/>
</dbReference>
<dbReference type="AlphaFoldDB" id="A0AAW9A4V7"/>
<dbReference type="Gene3D" id="3.30.390.30">
    <property type="match status" value="1"/>
</dbReference>
<feature type="domain" description="Pyridine nucleotide-disulphide oxidoreductase dimerisation" evidence="12">
    <location>
        <begin position="349"/>
        <end position="457"/>
    </location>
</feature>
<name>A0AAW9A4V7_9BACL</name>
<evidence type="ECO:0000313" key="15">
    <source>
        <dbReference type="Proteomes" id="UP001271648"/>
    </source>
</evidence>
<evidence type="ECO:0000256" key="2">
    <source>
        <dbReference type="ARBA" id="ARBA00022630"/>
    </source>
</evidence>
<gene>
    <name evidence="14" type="ORF">QTL97_00420</name>
</gene>
<feature type="binding site" evidence="9">
    <location>
        <begin position="184"/>
        <end position="191"/>
    </location>
    <ligand>
        <name>NAD(+)</name>
        <dbReference type="ChEBI" id="CHEBI:57540"/>
    </ligand>
</feature>
<dbReference type="InterPro" id="IPR001100">
    <property type="entry name" value="Pyr_nuc-diS_OxRdtase"/>
</dbReference>
<evidence type="ECO:0000256" key="6">
    <source>
        <dbReference type="ARBA" id="ARBA00023157"/>
    </source>
</evidence>
<proteinExistence type="inferred from homology"/>
<dbReference type="PANTHER" id="PTHR22912:SF151">
    <property type="entry name" value="DIHYDROLIPOYL DEHYDROGENASE, MITOCHONDRIAL"/>
    <property type="match status" value="1"/>
</dbReference>
<keyword evidence="5 9" id="KW-0520">NAD</keyword>
<dbReference type="Gene3D" id="3.50.50.60">
    <property type="entry name" value="FAD/NAD(P)-binding domain"/>
    <property type="match status" value="2"/>
</dbReference>
<evidence type="ECO:0000259" key="13">
    <source>
        <dbReference type="Pfam" id="PF07992"/>
    </source>
</evidence>
<feature type="active site" description="Proton acceptor" evidence="8">
    <location>
        <position position="447"/>
    </location>
</feature>
<comment type="caution">
    <text evidence="14">The sequence shown here is derived from an EMBL/GenBank/DDBJ whole genome shotgun (WGS) entry which is preliminary data.</text>
</comment>
<dbReference type="SUPFAM" id="SSF51905">
    <property type="entry name" value="FAD/NAD(P)-binding domain"/>
    <property type="match status" value="1"/>
</dbReference>
<feature type="binding site" evidence="9">
    <location>
        <begin position="147"/>
        <end position="149"/>
    </location>
    <ligand>
        <name>FAD</name>
        <dbReference type="ChEBI" id="CHEBI:57692"/>
    </ligand>
</feature>
<dbReference type="InterPro" id="IPR036188">
    <property type="entry name" value="FAD/NAD-bd_sf"/>
</dbReference>
<dbReference type="SUPFAM" id="SSF51735">
    <property type="entry name" value="NAD(P)-binding Rossmann-fold domains"/>
    <property type="match status" value="1"/>
</dbReference>
<reference evidence="14 15" key="1">
    <citation type="submission" date="2023-06" db="EMBL/GenBank/DDBJ databases">
        <title>Sporosarcina sp. nov., isolated from Korean traditional fermented seafood 'Jeotgal'.</title>
        <authorList>
            <person name="Yang A.I."/>
            <person name="Shin N.-R."/>
        </authorList>
    </citation>
    <scope>NUCLEOTIDE SEQUENCE [LARGE SCALE GENOMIC DNA]</scope>
    <source>
        <strain evidence="14 15">KCTC43456</strain>
    </source>
</reference>
<evidence type="ECO:0000256" key="10">
    <source>
        <dbReference type="PIRSR" id="PIRSR000350-4"/>
    </source>
</evidence>
<dbReference type="InterPro" id="IPR004099">
    <property type="entry name" value="Pyr_nucl-diS_OxRdtase_dimer"/>
</dbReference>
<dbReference type="SUPFAM" id="SSF55424">
    <property type="entry name" value="FAD/NAD-linked reductases, dimerisation (C-terminal) domain"/>
    <property type="match status" value="1"/>
</dbReference>
<dbReference type="PIRSF" id="PIRSF000350">
    <property type="entry name" value="Mercury_reductase_MerA"/>
    <property type="match status" value="1"/>
</dbReference>
<keyword evidence="6" id="KW-1015">Disulfide bond</keyword>
<keyword evidence="2 11" id="KW-0285">Flavoprotein</keyword>
<dbReference type="InterPro" id="IPR036291">
    <property type="entry name" value="NAD(P)-bd_dom_sf"/>
</dbReference>
<feature type="binding site" evidence="9">
    <location>
        <position position="56"/>
    </location>
    <ligand>
        <name>FAD</name>
        <dbReference type="ChEBI" id="CHEBI:57692"/>
    </ligand>
</feature>
<evidence type="ECO:0000256" key="5">
    <source>
        <dbReference type="ARBA" id="ARBA00023027"/>
    </source>
</evidence>
<keyword evidence="4 11" id="KW-0560">Oxidoreductase</keyword>
<dbReference type="PROSITE" id="PS00076">
    <property type="entry name" value="PYRIDINE_REDOX_1"/>
    <property type="match status" value="1"/>
</dbReference>
<sequence length="485" mass="52151">MVVGEISQERNLMIIGGGPGGYSAAIRGAQLGLSVTLVEQADIGGVCLNEGCIPSKIITHAASKRSESAHLQELGIGGSDYPFDFQKLLAYKGRVINQLRSGVEHLCKENKIEIIRGKATFIAADKIGVENGHQFDIYEFQQVIIATGSTAVMSSDMKEKGERTLLPHELFALEEVPEHLIVRGSDYIALEAASSYAALGVKVSVVIDNKASFPFDESINKELGRLFKKRKIKVYKELQFISTNETKDGITMTFLTDKNVEETICGSHLFVSGTRIPNLEPLGISRFGIDRTVGGFIKVDGNMQTSLPAIYAIGDVTEGPMLAIKAIKQGKAAVASIAGQQTEVDLTFMPVVAQTIPPAVSVGLTEQSAREFGLAVRTSQFALGSNGYATLSGKKDGFIKVISDATTEIIQGIHMIGEGAIELSGSFVQLLEMAAREEDLKFPLYAHPGIIEGFLEAVEGLVGQAIHAAPVKRDVAVNHFQINTK</sequence>
<keyword evidence="15" id="KW-1185">Reference proteome</keyword>
<evidence type="ECO:0000256" key="4">
    <source>
        <dbReference type="ARBA" id="ARBA00023002"/>
    </source>
</evidence>
<protein>
    <submittedName>
        <fullName evidence="14">FAD-dependent oxidoreductase</fullName>
    </submittedName>
</protein>
<comment type="similarity">
    <text evidence="1 11">Belongs to the class-I pyridine nucleotide-disulfide oxidoreductase family.</text>
</comment>
<dbReference type="InterPro" id="IPR012999">
    <property type="entry name" value="Pyr_OxRdtase_I_AS"/>
</dbReference>
<accession>A0AAW9A4V7</accession>
<evidence type="ECO:0000256" key="1">
    <source>
        <dbReference type="ARBA" id="ARBA00007532"/>
    </source>
</evidence>
<dbReference type="GO" id="GO:0050660">
    <property type="term" value="F:flavin adenine dinucleotide binding"/>
    <property type="evidence" value="ECO:0007669"/>
    <property type="project" value="TreeGrafter"/>
</dbReference>
<feature type="disulfide bond" description="Redox-active" evidence="10">
    <location>
        <begin position="47"/>
        <end position="52"/>
    </location>
</feature>
<dbReference type="InterPro" id="IPR050151">
    <property type="entry name" value="Class-I_Pyr_Nuc-Dis_Oxidored"/>
</dbReference>
<dbReference type="InterPro" id="IPR016156">
    <property type="entry name" value="FAD/NAD-linked_Rdtase_dimer_sf"/>
</dbReference>
<evidence type="ECO:0000256" key="3">
    <source>
        <dbReference type="ARBA" id="ARBA00022827"/>
    </source>
</evidence>
<dbReference type="PRINTS" id="PR00368">
    <property type="entry name" value="FADPNR"/>
</dbReference>